<sequence length="95" mass="11022">MIVKEVFEILLSKVASTIKSLSDFVLSTKAFRAWDTLILNRPLKFYILVEFVHCTIKFSIYISKFIINANILVLSMFLVACQTKKFTWKNKIISV</sequence>
<gene>
    <name evidence="2" type="ORF">BpHYR1_040590</name>
</gene>
<proteinExistence type="predicted"/>
<dbReference type="AlphaFoldDB" id="A0A3M7RHN3"/>
<keyword evidence="3" id="KW-1185">Reference proteome</keyword>
<reference evidence="2 3" key="1">
    <citation type="journal article" date="2018" name="Sci. Rep.">
        <title>Genomic signatures of local adaptation to the degree of environmental predictability in rotifers.</title>
        <authorList>
            <person name="Franch-Gras L."/>
            <person name="Hahn C."/>
            <person name="Garcia-Roger E.M."/>
            <person name="Carmona M.J."/>
            <person name="Serra M."/>
            <person name="Gomez A."/>
        </authorList>
    </citation>
    <scope>NUCLEOTIDE SEQUENCE [LARGE SCALE GENOMIC DNA]</scope>
    <source>
        <strain evidence="2">HYR1</strain>
    </source>
</reference>
<dbReference type="EMBL" id="REGN01003353">
    <property type="protein sequence ID" value="RNA23086.1"/>
    <property type="molecule type" value="Genomic_DNA"/>
</dbReference>
<keyword evidence="1" id="KW-1133">Transmembrane helix</keyword>
<evidence type="ECO:0000256" key="1">
    <source>
        <dbReference type="SAM" id="Phobius"/>
    </source>
</evidence>
<evidence type="ECO:0000313" key="3">
    <source>
        <dbReference type="Proteomes" id="UP000276133"/>
    </source>
</evidence>
<protein>
    <submittedName>
        <fullName evidence="2">Uncharacterized protein</fullName>
    </submittedName>
</protein>
<keyword evidence="1" id="KW-0812">Transmembrane</keyword>
<evidence type="ECO:0000313" key="2">
    <source>
        <dbReference type="EMBL" id="RNA23086.1"/>
    </source>
</evidence>
<comment type="caution">
    <text evidence="2">The sequence shown here is derived from an EMBL/GenBank/DDBJ whole genome shotgun (WGS) entry which is preliminary data.</text>
</comment>
<dbReference type="Proteomes" id="UP000276133">
    <property type="component" value="Unassembled WGS sequence"/>
</dbReference>
<organism evidence="2 3">
    <name type="scientific">Brachionus plicatilis</name>
    <name type="common">Marine rotifer</name>
    <name type="synonym">Brachionus muelleri</name>
    <dbReference type="NCBI Taxonomy" id="10195"/>
    <lineage>
        <taxon>Eukaryota</taxon>
        <taxon>Metazoa</taxon>
        <taxon>Spiralia</taxon>
        <taxon>Gnathifera</taxon>
        <taxon>Rotifera</taxon>
        <taxon>Eurotatoria</taxon>
        <taxon>Monogononta</taxon>
        <taxon>Pseudotrocha</taxon>
        <taxon>Ploima</taxon>
        <taxon>Brachionidae</taxon>
        <taxon>Brachionus</taxon>
    </lineage>
</organism>
<feature type="transmembrane region" description="Helical" evidence="1">
    <location>
        <begin position="58"/>
        <end position="81"/>
    </location>
</feature>
<name>A0A3M7RHN3_BRAPC</name>
<keyword evidence="1" id="KW-0472">Membrane</keyword>
<accession>A0A3M7RHN3</accession>